<feature type="non-terminal residue" evidence="2">
    <location>
        <position position="3005"/>
    </location>
</feature>
<accession>A0AAD5AG89</accession>
<feature type="region of interest" description="Disordered" evidence="1">
    <location>
        <begin position="1505"/>
        <end position="1543"/>
    </location>
</feature>
<feature type="compositionally biased region" description="Polar residues" evidence="1">
    <location>
        <begin position="2101"/>
        <end position="2112"/>
    </location>
</feature>
<feature type="compositionally biased region" description="Basic and acidic residues" evidence="1">
    <location>
        <begin position="1505"/>
        <end position="1524"/>
    </location>
</feature>
<feature type="region of interest" description="Disordered" evidence="1">
    <location>
        <begin position="1200"/>
        <end position="1278"/>
    </location>
</feature>
<dbReference type="GO" id="GO:0016082">
    <property type="term" value="P:synaptic vesicle priming"/>
    <property type="evidence" value="ECO:0007669"/>
    <property type="project" value="TreeGrafter"/>
</dbReference>
<feature type="region of interest" description="Disordered" evidence="1">
    <location>
        <begin position="2269"/>
        <end position="2300"/>
    </location>
</feature>
<feature type="non-terminal residue" evidence="2">
    <location>
        <position position="1"/>
    </location>
</feature>
<feature type="compositionally biased region" description="Polar residues" evidence="1">
    <location>
        <begin position="943"/>
        <end position="958"/>
    </location>
</feature>
<protein>
    <submittedName>
        <fullName evidence="2">Uncharacterized protein</fullName>
    </submittedName>
</protein>
<feature type="compositionally biased region" description="Polar residues" evidence="1">
    <location>
        <begin position="1007"/>
        <end position="1016"/>
    </location>
</feature>
<feature type="compositionally biased region" description="Polar residues" evidence="1">
    <location>
        <begin position="1259"/>
        <end position="1268"/>
    </location>
</feature>
<dbReference type="GO" id="GO:0061789">
    <property type="term" value="P:dense core granule priming"/>
    <property type="evidence" value="ECO:0007669"/>
    <property type="project" value="TreeGrafter"/>
</dbReference>
<feature type="region of interest" description="Disordered" evidence="1">
    <location>
        <begin position="118"/>
        <end position="137"/>
    </location>
</feature>
<feature type="region of interest" description="Disordered" evidence="1">
    <location>
        <begin position="1311"/>
        <end position="1392"/>
    </location>
</feature>
<feature type="region of interest" description="Disordered" evidence="1">
    <location>
        <begin position="400"/>
        <end position="426"/>
    </location>
</feature>
<organism evidence="2 3">
    <name type="scientific">Silurus asotus</name>
    <name type="common">Amur catfish</name>
    <name type="synonym">Parasilurus asotus</name>
    <dbReference type="NCBI Taxonomy" id="30991"/>
    <lineage>
        <taxon>Eukaryota</taxon>
        <taxon>Metazoa</taxon>
        <taxon>Chordata</taxon>
        <taxon>Craniata</taxon>
        <taxon>Vertebrata</taxon>
        <taxon>Euteleostomi</taxon>
        <taxon>Actinopterygii</taxon>
        <taxon>Neopterygii</taxon>
        <taxon>Teleostei</taxon>
        <taxon>Ostariophysi</taxon>
        <taxon>Siluriformes</taxon>
        <taxon>Siluridae</taxon>
        <taxon>Silurus</taxon>
    </lineage>
</organism>
<evidence type="ECO:0000256" key="1">
    <source>
        <dbReference type="SAM" id="MobiDB-lite"/>
    </source>
</evidence>
<feature type="region of interest" description="Disordered" evidence="1">
    <location>
        <begin position="1054"/>
        <end position="1164"/>
    </location>
</feature>
<dbReference type="GO" id="GO:0019992">
    <property type="term" value="F:diacylglycerol binding"/>
    <property type="evidence" value="ECO:0007669"/>
    <property type="project" value="InterPro"/>
</dbReference>
<feature type="compositionally biased region" description="Low complexity" evidence="1">
    <location>
        <begin position="2118"/>
        <end position="2130"/>
    </location>
</feature>
<evidence type="ECO:0000313" key="3">
    <source>
        <dbReference type="Proteomes" id="UP001205998"/>
    </source>
</evidence>
<feature type="region of interest" description="Disordered" evidence="1">
    <location>
        <begin position="521"/>
        <end position="613"/>
    </location>
</feature>
<sequence length="3005" mass="327155">PSVPSQCSLDDHDSAVDDRDSDYRSETNSRPPRYHTTAQPNSSAHQYPISRRTRPQTTSRESGTESIHSSELDYGDGQGPRRRNSRAEGRIVPVDSGMGVEDWETRYKLDESILDDYLDPEQKTWDDDDDDDDETKTEIYRIVSHPGLDCTKSRFNEATSPEPDEAGNSIKTLSVASGDVCLVYKEAESFEDETSAPEMSIIPSVRKLDEQEAESDTYTESLLYKTRMWAKTHIKDILENYAIYREREEARMRRMSEYESVGSAEVHFSVRSEEDLDAEAFVGKDTQGEYKSYNKRKYISPYGEHGGNVHTRVYDDGSPPSGPGDDYIDTMNELQKIVDTVTEYLAGREEEISKYEEIQKSENKKKETQIKPDEVKEEDEQGITGVKHAMNSLFSSLVGTKSTSENTDTTETTAATTPPTCSPLSVQAESGFSKLLSFIPKSHGSTTPIAVVPPAHHELSADKKSPLQPNLPPQSSETCCPASEPTEDAAPTPDPQGFTAGPPQSVVDSVLGRLSPFRIFGDKPASEATSSPGTLNKSHGSTEAKDGSTNIPQSFSQPEQQSSCGGSCSGSVELMPETESSEEIPDALPQETTPKLEESTTTQKTDEDTGFFNPFKKSITSLMTSVPTPASKTAEGPSGNSVFSMFKPAEAPKPEDAPVTIGDKIKLSFFSSDSPDSPQSAKTESELLSGLLKLGPAEDAKTLKQSASHTSNKSSFLSRAALLETVPKGNTDTGWFSNLFKTTPAETSKPQTVSTKPTVAINKPTVVVAPEAVQDSSTGSKVMAQEEQIVQESEPQIISFPETEDHRRHVIKAETLSDPSELQEPVQPEEETASKPQGLLTMLSGGSKTSDKPQEGGLLSKLFSSLTSNTNESQTQQGAYIHQSPGLFSGFLKMTPTEIAGTSNKPAGAPHKTSMSKDCASTDATSVPQSGGILSGLFKLASDTVSSSSPTPARQNNPPLLKPVATNMSHQSLTQTDPPSSQPGGLLSGLLQLAGPGKASAPGNVVADQNSEQNFGGQHPNHKQPNCQSNAPPVPPQSRGLFDGILKLTENVLSSTHQPSGTSSPSDQQPAEPPAPGGTLPGFVNKTPVAESTPHKPHLPSASQNSKSSPASAEQGSLLPGLFGISSSEGNTGNQGSTKNVQSQHFHKQNVLQHQDAQPSRSTGIFSGLFNQIVDTSSQSAQSDSNKNAAQQSSFGLLSGLFATNKPPAPQQKTPSGAHVNQQEQVIRQPLPGQHQSPLQPAAAPEPQHGGLLSGLFNKLTSVDTPPQRSVAEDSHSQHACRLEHLEQDHQSPAPSRGLTDIFKTRTVNKASERFSSEQQNSSTGLHHPSSRQLPQAPKASAGAGAGAGAAQQQSQPAGSLSSIFRKSESEQVQVKPNTQTPSKLETQANNAQDSGILSGLFNKISAKSNDKSDICIYSGQKPQQHEQSKPAQNRPHIQRAKPIEHESTQDGSLDQEQKSVQKGFLTGLFSKGSEDNNVSKLHQPEARLIAGNCAASGVCKSETSENHKSTITKESENQHHKQADGPSVSISKTSTQTEEPVRLHPAVKSTQLYLEEIHRLLYGTANEYGYQDLLYLFAEHGIVPPDLYEHQCLIEALLWQQLNDYALLEALEAQEQENHAGLQEIASSNSRGTVMLEPGWWNLKNIDPRQFHIPLYPWQNVVRSSFQKLPQADAEDDVVFDMSPKRRTSWGSCDNVDHFSNKMNRIHGIDKDSGTALRLSRCRSLSECSLHNNPLQNDPLKPQFHSSTLFKRPRAKKGPIDLTTGAVNLSGFSATARDEEDEMLFEDSEWYQQWLSLLEQGMWWPAEADDCGYYIYADEHYIYSLLTDRSGNHLYAYARQDITADNISDILQNKEQPKTTLCGFKIALCNEEEMLWVPGHNEAGVSSCPVDLSSAFEKGNKIMNMNFEHFSEMFQDSLRGQTDHAVDLSFYRLHKIKVCKDKPKMIVPEDQMQASDLTNKAKKVNNGGPYWKDQGIRDLFPGKLVTGMSANISSQVSSVNTSFKNVLFNSFESKPKGAETSQMVSKGHLSDSKIVLQNPQAGRKLPDTPVSSKALLTTPRNIVTELSDVTTTSSQVTPSSLQYSSGSSPSPGFGRPKFGRQSSISTQTLKASKTEGIQSLSSPISPQIPKVAPCNEKRSLPSLPSLPSIPSLPPPQNLLYKRPTQALDSVFRSKPLDFSKSVGNNVNCSLLKQDLSSDDAILKDVLDFTNNRFKKFRRKCEADTSEDVGIDLTVEVTEDSKEMNMTFPALELTIPYSVTPEVPLTTVSAPPSPKLCPSNSEPPSHNYASEKHLSASPGRGSKLFRQVSVQCSTESTSAGIPGKESINTSKHFLGSKAESEKDQKVSIVTTFLGTSTSQPSSPKIKKCSTINARSESTQQIHPPSLLTESMNIMPLPSQPPCTSTSPANLIRNTLDMSSAAVFSSLDRSDLKSQVVPLVRSRCASVADLNNVSFGVALIKDPSRVQAKQIHSEQETLIRKFPPLISNTTVSFDPCRQQPAYNRNRDVSAHCSQSCQSGSAPANSIKNTLDMCLKPAEGTALSPDQAVSLVRRRSRSTSDVNQEFSGISMVVGALTTKERLPLRRYQSQATITRPTQQSVNTAPQIQHKSDTQQQTTLYSQDHSAHEVKTFLRKYESEQTTSLKSEEIKRPSALPPANKFIASLDTSLKPPGSTSSSELVPLLNNKPLLLMAEPAPGSASLLDSSSMGLAQTKHSGMFKLVTTISKTDVQAFAGVSSIVSSSEEPDKKSELNRNQWQKQVLVDQTLPRTRSIVFRTRSEQLNNIPSAPANSVRSTLDMSLKTAIKEPDKAERSILEMSPGKVMPLVQTKNVNSKKALVGMPLIVQALSAPEQVSEKQLHAVKVLSNGHHTAETHLFLQTSTYHSDRRFYPSLKHNREPQAQRTPVDFSLSVLPSQCSAPSVTQDGQLIDFTKKKEVISRNELRHQERLRTTNQTNAPVIDLRVAVDANPQTTGIKDLSAPALSFLPGQYTLTSLAMEQKLSSTTAQ</sequence>
<feature type="compositionally biased region" description="Low complexity" evidence="1">
    <location>
        <begin position="400"/>
        <end position="419"/>
    </location>
</feature>
<feature type="region of interest" description="Disordered" evidence="1">
    <location>
        <begin position="669"/>
        <end position="688"/>
    </location>
</feature>
<feature type="region of interest" description="Disordered" evidence="1">
    <location>
        <begin position="2588"/>
        <end position="2622"/>
    </location>
</feature>
<evidence type="ECO:0000313" key="2">
    <source>
        <dbReference type="EMBL" id="KAI5615234.1"/>
    </source>
</evidence>
<dbReference type="Proteomes" id="UP001205998">
    <property type="component" value="Unassembled WGS sequence"/>
</dbReference>
<feature type="compositionally biased region" description="Polar residues" evidence="1">
    <location>
        <begin position="2588"/>
        <end position="2621"/>
    </location>
</feature>
<feature type="compositionally biased region" description="Polar residues" evidence="1">
    <location>
        <begin position="1371"/>
        <end position="1392"/>
    </location>
</feature>
<feature type="compositionally biased region" description="Low complexity" evidence="1">
    <location>
        <begin position="2067"/>
        <end position="2097"/>
    </location>
</feature>
<feature type="compositionally biased region" description="Polar residues" evidence="1">
    <location>
        <begin position="1125"/>
        <end position="1164"/>
    </location>
</feature>
<feature type="compositionally biased region" description="Basic and acidic residues" evidence="1">
    <location>
        <begin position="9"/>
        <end position="27"/>
    </location>
</feature>
<feature type="compositionally biased region" description="Low complexity" evidence="1">
    <location>
        <begin position="552"/>
        <end position="571"/>
    </location>
</feature>
<feature type="compositionally biased region" description="Polar residues" evidence="1">
    <location>
        <begin position="966"/>
        <end position="977"/>
    </location>
</feature>
<dbReference type="GO" id="GO:0043195">
    <property type="term" value="C:terminal bouton"/>
    <property type="evidence" value="ECO:0007669"/>
    <property type="project" value="TreeGrafter"/>
</dbReference>
<feature type="compositionally biased region" description="Basic and acidic residues" evidence="1">
    <location>
        <begin position="361"/>
        <end position="374"/>
    </location>
</feature>
<dbReference type="PANTHER" id="PTHR10480">
    <property type="entry name" value="PROTEIN UNC-13 HOMOLOG"/>
    <property type="match status" value="1"/>
</dbReference>
<feature type="compositionally biased region" description="Low complexity" evidence="1">
    <location>
        <begin position="978"/>
        <end position="997"/>
    </location>
</feature>
<feature type="region of interest" description="Disordered" evidence="1">
    <location>
        <begin position="771"/>
        <end position="856"/>
    </location>
</feature>
<feature type="region of interest" description="Disordered" evidence="1">
    <location>
        <begin position="458"/>
        <end position="507"/>
    </location>
</feature>
<feature type="region of interest" description="Disordered" evidence="1">
    <location>
        <begin position="900"/>
        <end position="927"/>
    </location>
</feature>
<dbReference type="PANTHER" id="PTHR10480:SF8">
    <property type="entry name" value="PROTEIN UNC-13 HOMOLOG B"/>
    <property type="match status" value="1"/>
</dbReference>
<feature type="compositionally biased region" description="Polar residues" evidence="1">
    <location>
        <begin position="1054"/>
        <end position="1069"/>
    </location>
</feature>
<dbReference type="GO" id="GO:0098831">
    <property type="term" value="C:presynaptic active zone cytoplasmic component"/>
    <property type="evidence" value="ECO:0007669"/>
    <property type="project" value="TreeGrafter"/>
</dbReference>
<reference evidence="2" key="1">
    <citation type="submission" date="2018-07" db="EMBL/GenBank/DDBJ databases">
        <title>Comparative genomics of catfishes provides insights into carnivory and benthic adaptation.</title>
        <authorList>
            <person name="Zhang Y."/>
            <person name="Wang D."/>
            <person name="Peng Z."/>
            <person name="Zheng S."/>
            <person name="Shao F."/>
            <person name="Tao W."/>
        </authorList>
    </citation>
    <scope>NUCLEOTIDE SEQUENCE</scope>
    <source>
        <strain evidence="2">Chongqing</strain>
    </source>
</reference>
<feature type="region of interest" description="Disordered" evidence="1">
    <location>
        <begin position="627"/>
        <end position="659"/>
    </location>
</feature>
<feature type="compositionally biased region" description="Polar residues" evidence="1">
    <location>
        <begin position="1211"/>
        <end position="1226"/>
    </location>
</feature>
<name>A0AAD5AG89_SILAS</name>
<feature type="compositionally biased region" description="Low complexity" evidence="1">
    <location>
        <begin position="1335"/>
        <end position="1363"/>
    </location>
</feature>
<gene>
    <name evidence="2" type="ORF">C0J50_8791</name>
</gene>
<keyword evidence="3" id="KW-1185">Reference proteome</keyword>
<feature type="region of interest" description="Disordered" evidence="1">
    <location>
        <begin position="943"/>
        <end position="1041"/>
    </location>
</feature>
<dbReference type="GO" id="GO:0016081">
    <property type="term" value="P:synaptic vesicle docking"/>
    <property type="evidence" value="ECO:0007669"/>
    <property type="project" value="TreeGrafter"/>
</dbReference>
<feature type="compositionally biased region" description="Low complexity" evidence="1">
    <location>
        <begin position="669"/>
        <end position="678"/>
    </location>
</feature>
<dbReference type="GO" id="GO:0035249">
    <property type="term" value="P:synaptic transmission, glutamatergic"/>
    <property type="evidence" value="ECO:0007669"/>
    <property type="project" value="TreeGrafter"/>
</dbReference>
<feature type="region of interest" description="Disordered" evidence="1">
    <location>
        <begin position="361"/>
        <end position="381"/>
    </location>
</feature>
<proteinExistence type="predicted"/>
<dbReference type="GO" id="GO:0099525">
    <property type="term" value="P:presynaptic dense core vesicle exocytosis"/>
    <property type="evidence" value="ECO:0007669"/>
    <property type="project" value="TreeGrafter"/>
</dbReference>
<dbReference type="GO" id="GO:0031594">
    <property type="term" value="C:neuromuscular junction"/>
    <property type="evidence" value="ECO:0007669"/>
    <property type="project" value="TreeGrafter"/>
</dbReference>
<feature type="compositionally biased region" description="Polar residues" evidence="1">
    <location>
        <begin position="55"/>
        <end position="69"/>
    </location>
</feature>
<feature type="region of interest" description="Disordered" evidence="1">
    <location>
        <begin position="1"/>
        <end position="96"/>
    </location>
</feature>
<feature type="compositionally biased region" description="Acidic residues" evidence="1">
    <location>
        <begin position="126"/>
        <end position="135"/>
    </location>
</feature>
<comment type="caution">
    <text evidence="2">The sequence shown here is derived from an EMBL/GenBank/DDBJ whole genome shotgun (WGS) entry which is preliminary data.</text>
</comment>
<dbReference type="InterPro" id="IPR027080">
    <property type="entry name" value="Unc-13"/>
</dbReference>
<feature type="compositionally biased region" description="Polar residues" evidence="1">
    <location>
        <begin position="28"/>
        <end position="45"/>
    </location>
</feature>
<feature type="compositionally biased region" description="Polar residues" evidence="1">
    <location>
        <begin position="2278"/>
        <end position="2288"/>
    </location>
</feature>
<feature type="compositionally biased region" description="Low complexity" evidence="1">
    <location>
        <begin position="1101"/>
        <end position="1113"/>
    </location>
</feature>
<dbReference type="GO" id="GO:0042734">
    <property type="term" value="C:presynaptic membrane"/>
    <property type="evidence" value="ECO:0007669"/>
    <property type="project" value="TreeGrafter"/>
</dbReference>
<dbReference type="GO" id="GO:0005516">
    <property type="term" value="F:calmodulin binding"/>
    <property type="evidence" value="ECO:0007669"/>
    <property type="project" value="TreeGrafter"/>
</dbReference>
<feature type="compositionally biased region" description="Polar residues" evidence="1">
    <location>
        <begin position="527"/>
        <end position="539"/>
    </location>
</feature>
<dbReference type="GO" id="GO:0030672">
    <property type="term" value="C:synaptic vesicle membrane"/>
    <property type="evidence" value="ECO:0007669"/>
    <property type="project" value="TreeGrafter"/>
</dbReference>
<feature type="region of interest" description="Disordered" evidence="1">
    <location>
        <begin position="2067"/>
        <end position="2137"/>
    </location>
</feature>
<dbReference type="EMBL" id="MU555303">
    <property type="protein sequence ID" value="KAI5615234.1"/>
    <property type="molecule type" value="Genomic_DNA"/>
</dbReference>
<dbReference type="GO" id="GO:0017075">
    <property type="term" value="F:syntaxin-1 binding"/>
    <property type="evidence" value="ECO:0007669"/>
    <property type="project" value="TreeGrafter"/>
</dbReference>
<feature type="compositionally biased region" description="Polar residues" evidence="1">
    <location>
        <begin position="1529"/>
        <end position="1539"/>
    </location>
</feature>